<proteinExistence type="predicted"/>
<dbReference type="RefSeq" id="WP_258782850.1">
    <property type="nucleotide sequence ID" value="NZ_JANUGP010000034.1"/>
</dbReference>
<organism evidence="1 2">
    <name type="scientific">Streptomyces pyxinicus</name>
    <dbReference type="NCBI Taxonomy" id="2970331"/>
    <lineage>
        <taxon>Bacteria</taxon>
        <taxon>Bacillati</taxon>
        <taxon>Actinomycetota</taxon>
        <taxon>Actinomycetes</taxon>
        <taxon>Kitasatosporales</taxon>
        <taxon>Streptomycetaceae</taxon>
        <taxon>Streptomyces</taxon>
    </lineage>
</organism>
<evidence type="ECO:0000313" key="2">
    <source>
        <dbReference type="Proteomes" id="UP001205612"/>
    </source>
</evidence>
<protein>
    <submittedName>
        <fullName evidence="1">Uncharacterized protein</fullName>
    </submittedName>
</protein>
<dbReference type="EMBL" id="JANUGP010000034">
    <property type="protein sequence ID" value="MCS0605605.1"/>
    <property type="molecule type" value="Genomic_DNA"/>
</dbReference>
<gene>
    <name evidence="1" type="ORF">NX794_31040</name>
</gene>
<accession>A0ABT2BAR4</accession>
<keyword evidence="2" id="KW-1185">Reference proteome</keyword>
<name>A0ABT2BAR4_9ACTN</name>
<evidence type="ECO:0000313" key="1">
    <source>
        <dbReference type="EMBL" id="MCS0605605.1"/>
    </source>
</evidence>
<comment type="caution">
    <text evidence="1">The sequence shown here is derived from an EMBL/GenBank/DDBJ whole genome shotgun (WGS) entry which is preliminary data.</text>
</comment>
<dbReference type="Proteomes" id="UP001205612">
    <property type="component" value="Unassembled WGS sequence"/>
</dbReference>
<sequence length="139" mass="14737">MPEGTAKAVLVLEGRVTGTRVLEARNGHDVLEISFSARGTFAGHEVEGSFTYEQEAISVNTFVGSGRAVLHTADGEGTLSLKATGATKRKEGATGLVWRVYAAVQSAAPTFAQWDGQLLDMTATIGDDQKISLRAVPWT</sequence>
<reference evidence="1 2" key="1">
    <citation type="submission" date="2022-08" db="EMBL/GenBank/DDBJ databases">
        <authorList>
            <person name="Somphong A."/>
            <person name="Phongsopitanun W."/>
        </authorList>
    </citation>
    <scope>NUCLEOTIDE SEQUENCE [LARGE SCALE GENOMIC DNA]</scope>
    <source>
        <strain evidence="1 2">LP11</strain>
    </source>
</reference>